<keyword evidence="3 5" id="KW-0687">Ribonucleoprotein</keyword>
<dbReference type="PRINTS" id="PR00395">
    <property type="entry name" value="RIBOSOMALS2"/>
</dbReference>
<dbReference type="GO" id="GO:0015935">
    <property type="term" value="C:small ribosomal subunit"/>
    <property type="evidence" value="ECO:0007669"/>
    <property type="project" value="InterPro"/>
</dbReference>
<dbReference type="NCBIfam" id="TIGR01011">
    <property type="entry name" value="rpsB_bact"/>
    <property type="match status" value="1"/>
</dbReference>
<dbReference type="EMBL" id="LCPO01000037">
    <property type="protein sequence ID" value="KKU97960.1"/>
    <property type="molecule type" value="Genomic_DNA"/>
</dbReference>
<evidence type="ECO:0000256" key="1">
    <source>
        <dbReference type="ARBA" id="ARBA00006242"/>
    </source>
</evidence>
<keyword evidence="2 5" id="KW-0689">Ribosomal protein</keyword>
<dbReference type="GO" id="GO:0006412">
    <property type="term" value="P:translation"/>
    <property type="evidence" value="ECO:0007669"/>
    <property type="project" value="UniProtKB-UniRule"/>
</dbReference>
<accession>A0A0G1XUG3</accession>
<reference evidence="6 7" key="1">
    <citation type="journal article" date="2015" name="Nature">
        <title>rRNA introns, odd ribosomes, and small enigmatic genomes across a large radiation of phyla.</title>
        <authorList>
            <person name="Brown C.T."/>
            <person name="Hug L.A."/>
            <person name="Thomas B.C."/>
            <person name="Sharon I."/>
            <person name="Castelle C.J."/>
            <person name="Singh A."/>
            <person name="Wilkins M.J."/>
            <person name="Williams K.H."/>
            <person name="Banfield J.F."/>
        </authorList>
    </citation>
    <scope>NUCLEOTIDE SEQUENCE [LARGE SCALE GENOMIC DNA]</scope>
</reference>
<dbReference type="PANTHER" id="PTHR12534">
    <property type="entry name" value="30S RIBOSOMAL PROTEIN S2 PROKARYOTIC AND ORGANELLAR"/>
    <property type="match status" value="1"/>
</dbReference>
<protein>
    <recommendedName>
        <fullName evidence="4 5">Small ribosomal subunit protein uS2</fullName>
    </recommendedName>
</protein>
<dbReference type="PANTHER" id="PTHR12534:SF0">
    <property type="entry name" value="SMALL RIBOSOMAL SUBUNIT PROTEIN US2M"/>
    <property type="match status" value="1"/>
</dbReference>
<comment type="similarity">
    <text evidence="1 5">Belongs to the universal ribosomal protein uS2 family.</text>
</comment>
<evidence type="ECO:0000256" key="2">
    <source>
        <dbReference type="ARBA" id="ARBA00022980"/>
    </source>
</evidence>
<evidence type="ECO:0000256" key="4">
    <source>
        <dbReference type="ARBA" id="ARBA00035256"/>
    </source>
</evidence>
<dbReference type="GO" id="GO:0003735">
    <property type="term" value="F:structural constituent of ribosome"/>
    <property type="evidence" value="ECO:0007669"/>
    <property type="project" value="InterPro"/>
</dbReference>
<dbReference type="InterPro" id="IPR001865">
    <property type="entry name" value="Ribosomal_uS2"/>
</dbReference>
<dbReference type="Gene3D" id="3.40.50.10490">
    <property type="entry name" value="Glucose-6-phosphate isomerase like protein, domain 1"/>
    <property type="match status" value="1"/>
</dbReference>
<dbReference type="PATRIC" id="fig|1618666.3.peg.654"/>
<organism evidence="6 7">
    <name type="scientific">Candidatus Jorgensenbacteria bacterium GW2011_GWC1_48_8</name>
    <dbReference type="NCBI Taxonomy" id="1618666"/>
    <lineage>
        <taxon>Bacteria</taxon>
        <taxon>Candidatus Joergenseniibacteriota</taxon>
    </lineage>
</organism>
<name>A0A0G1XUG3_9BACT</name>
<sequence>MSLTVLDESKIAEMAEKGVILGHKKSKTHPSMKPIIIDTKNDVELLDPQAVVESVESAVAFLKEKSKPGFLALFVGAIPGIKEEIKSFAEEFAMPYVTNRWLGGTLTNFSVISKQTRYYEDLIAKQERGELAKYTKKEQLGFTKEIEKMRENFQGLTRLTRLPDWMLVVDIREHDTAVREARKMKIPVVAIVDSDDNPELVPHPIYASDHSKESVRWVIEHLRKGLQEAAQVQVQDTQVK</sequence>
<dbReference type="HAMAP" id="MF_00291_B">
    <property type="entry name" value="Ribosomal_uS2_B"/>
    <property type="match status" value="1"/>
</dbReference>
<dbReference type="Proteomes" id="UP000034600">
    <property type="component" value="Unassembled WGS sequence"/>
</dbReference>
<dbReference type="InterPro" id="IPR023591">
    <property type="entry name" value="Ribosomal_uS2_flav_dom_sf"/>
</dbReference>
<dbReference type="CDD" id="cd01425">
    <property type="entry name" value="RPS2"/>
    <property type="match status" value="1"/>
</dbReference>
<gene>
    <name evidence="5" type="primary">rpsB</name>
    <name evidence="6" type="ORF">UY32_C0037G0005</name>
</gene>
<dbReference type="InterPro" id="IPR005706">
    <property type="entry name" value="Ribosomal_uS2_bac/mit/plastid"/>
</dbReference>
<dbReference type="AlphaFoldDB" id="A0A0G1XUG3"/>
<dbReference type="Pfam" id="PF00318">
    <property type="entry name" value="Ribosomal_S2"/>
    <property type="match status" value="1"/>
</dbReference>
<evidence type="ECO:0000313" key="6">
    <source>
        <dbReference type="EMBL" id="KKU97960.1"/>
    </source>
</evidence>
<proteinExistence type="inferred from homology"/>
<comment type="caution">
    <text evidence="6">The sequence shown here is derived from an EMBL/GenBank/DDBJ whole genome shotgun (WGS) entry which is preliminary data.</text>
</comment>
<dbReference type="Gene3D" id="1.10.287.610">
    <property type="entry name" value="Helix hairpin bin"/>
    <property type="match status" value="1"/>
</dbReference>
<evidence type="ECO:0000256" key="5">
    <source>
        <dbReference type="HAMAP-Rule" id="MF_00291"/>
    </source>
</evidence>
<dbReference type="SUPFAM" id="SSF52313">
    <property type="entry name" value="Ribosomal protein S2"/>
    <property type="match status" value="1"/>
</dbReference>
<evidence type="ECO:0000256" key="3">
    <source>
        <dbReference type="ARBA" id="ARBA00023274"/>
    </source>
</evidence>
<evidence type="ECO:0000313" key="7">
    <source>
        <dbReference type="Proteomes" id="UP000034600"/>
    </source>
</evidence>